<feature type="repeat" description="TPR" evidence="1">
    <location>
        <begin position="258"/>
        <end position="291"/>
    </location>
</feature>
<dbReference type="PROSITE" id="PS50005">
    <property type="entry name" value="TPR"/>
    <property type="match status" value="10"/>
</dbReference>
<dbReference type="PANTHER" id="PTHR10098">
    <property type="entry name" value="RAPSYN-RELATED"/>
    <property type="match status" value="1"/>
</dbReference>
<evidence type="ECO:0000313" key="4">
    <source>
        <dbReference type="Proteomes" id="UP001159427"/>
    </source>
</evidence>
<evidence type="ECO:0000313" key="3">
    <source>
        <dbReference type="EMBL" id="CAH3014746.1"/>
    </source>
</evidence>
<dbReference type="Gene3D" id="1.25.40.10">
    <property type="entry name" value="Tetratricopeptide repeat domain"/>
    <property type="match status" value="3"/>
</dbReference>
<feature type="repeat" description="TPR" evidence="1">
    <location>
        <begin position="378"/>
        <end position="411"/>
    </location>
</feature>
<feature type="repeat" description="TPR" evidence="1">
    <location>
        <begin position="98"/>
        <end position="131"/>
    </location>
</feature>
<dbReference type="EMBL" id="CALNXI010000013">
    <property type="protein sequence ID" value="CAH3014746.1"/>
    <property type="molecule type" value="Genomic_DNA"/>
</dbReference>
<keyword evidence="1" id="KW-0802">TPR repeat</keyword>
<proteinExistence type="predicted"/>
<feature type="repeat" description="TPR" evidence="1">
    <location>
        <begin position="218"/>
        <end position="251"/>
    </location>
</feature>
<sequence length="1053" mass="117202">MDNILEIRQTIHIGVVVATFLFNNGRIIKAVAIFNECLVLLNGRALETIKELTTPLFIYVYCKLLDGYTRVYDHTRAIKCGKRLLVTLHNSGHKKVEGMTLLKLANIYHQTSKYEEAKQFYEKALSIMIEAGNNRGVGTCYGNLGTVFLSVGQYTKAEEYLRTALVIRKEIGDKEGEASDYGNLGTVSFSVGQYTKAKEYLQKALVIRKEIGDKKGEASDYGNLGTVFKSVGQYTKAEEYHQKALVIRKEIGDKEGEAADYGNLGTVFQSVGQYTKAEEYHQKALVIRKEIGDKQGEAVDYGNLGTVFQSVGEYTKAEEYLQKALVISKEIGDKEGEASAYGHLGTVFKSVGQYTKAEEYLQKALVIRKEIGDKKGEASAYGNLGTVFQSVGQYTKAEEYLQKALVIRKEIGDKQGEAVDYGNLGTVFQSVGEYTKAEEYLQKALVITKEIGDKEGEASAYRYLGTVFKSVGEYTKAEEYLQKALVINKEIGDKAGVGASYLNLGKLCAEFQLTAKSQEFANKAREISYETGDIEMQFNSHLTIAVNELVAEGSITKVRRNLHESIQKCEEMHDFLRVKDQFKISFFDEHVSPYLLLCRLLIATGSYYEALYVAELGRSRALTDVLSDKYSVEKGVSVNPQSWIGIENIMNKNGLSSCLYVSCFDDNMYFWILKPNKIIVFRQTRLKESADRVFGNQTLGGSLDLRQDQCEDRSLFSCVSSPLSCKQSQSDSFESLRLIEEEEDENHDSKPLTLADGYNMIVAPVADLLQESEIILIPDNLLYPIPFTALKDANGKYLSDTFRIRIVPSLTTLKLIQFSPADYHSKTGALIVGEPDVSDVYYGGKILQLNSLPWARKEAEMIGRLLGVQPLLGKDATKQAVLESMHSVSLIHFAAHGYAERGEIALSPISSCETPHEEDYLLTMAEILQVRLTAKLVVLSCCHSARGQIRAEGVVGIARAFLASGARAVLAALWAVEDKATMWFMNRFYEHLVHGESASGSLHQAMKSMRETRFSDFKQWAPFMLIGDNVTFKGAFDKSSLKGGEGATETKNL</sequence>
<dbReference type="InterPro" id="IPR011990">
    <property type="entry name" value="TPR-like_helical_dom_sf"/>
</dbReference>
<dbReference type="Proteomes" id="UP001159427">
    <property type="component" value="Unassembled WGS sequence"/>
</dbReference>
<dbReference type="SUPFAM" id="SSF48452">
    <property type="entry name" value="TPR-like"/>
    <property type="match status" value="3"/>
</dbReference>
<reference evidence="3 4" key="1">
    <citation type="submission" date="2022-05" db="EMBL/GenBank/DDBJ databases">
        <authorList>
            <consortium name="Genoscope - CEA"/>
            <person name="William W."/>
        </authorList>
    </citation>
    <scope>NUCLEOTIDE SEQUENCE [LARGE SCALE GENOMIC DNA]</scope>
</reference>
<dbReference type="Pfam" id="PF13424">
    <property type="entry name" value="TPR_12"/>
    <property type="match status" value="5"/>
</dbReference>
<accession>A0ABN8LII5</accession>
<evidence type="ECO:0000259" key="2">
    <source>
        <dbReference type="Pfam" id="PF12770"/>
    </source>
</evidence>
<comment type="caution">
    <text evidence="3">The sequence shown here is derived from an EMBL/GenBank/DDBJ whole genome shotgun (WGS) entry which is preliminary data.</text>
</comment>
<feature type="repeat" description="TPR" evidence="1">
    <location>
        <begin position="458"/>
        <end position="491"/>
    </location>
</feature>
<name>A0ABN8LII5_9CNID</name>
<dbReference type="SMART" id="SM00028">
    <property type="entry name" value="TPR"/>
    <property type="match status" value="10"/>
</dbReference>
<feature type="domain" description="CHAT" evidence="2">
    <location>
        <begin position="758"/>
        <end position="1028"/>
    </location>
</feature>
<feature type="repeat" description="TPR" evidence="1">
    <location>
        <begin position="138"/>
        <end position="171"/>
    </location>
</feature>
<feature type="repeat" description="TPR" evidence="1">
    <location>
        <begin position="298"/>
        <end position="331"/>
    </location>
</feature>
<dbReference type="PANTHER" id="PTHR10098:SF108">
    <property type="entry name" value="TETRATRICOPEPTIDE REPEAT PROTEIN 28"/>
    <property type="match status" value="1"/>
</dbReference>
<dbReference type="InterPro" id="IPR019734">
    <property type="entry name" value="TPR_rpt"/>
</dbReference>
<feature type="repeat" description="TPR" evidence="1">
    <location>
        <begin position="178"/>
        <end position="211"/>
    </location>
</feature>
<evidence type="ECO:0000256" key="1">
    <source>
        <dbReference type="PROSITE-ProRule" id="PRU00339"/>
    </source>
</evidence>
<feature type="repeat" description="TPR" evidence="1">
    <location>
        <begin position="338"/>
        <end position="371"/>
    </location>
</feature>
<protein>
    <recommendedName>
        <fullName evidence="2">CHAT domain-containing protein</fullName>
    </recommendedName>
</protein>
<dbReference type="InterPro" id="IPR024983">
    <property type="entry name" value="CHAT_dom"/>
</dbReference>
<dbReference type="Pfam" id="PF13374">
    <property type="entry name" value="TPR_10"/>
    <property type="match status" value="1"/>
</dbReference>
<organism evidence="3 4">
    <name type="scientific">Porites evermanni</name>
    <dbReference type="NCBI Taxonomy" id="104178"/>
    <lineage>
        <taxon>Eukaryota</taxon>
        <taxon>Metazoa</taxon>
        <taxon>Cnidaria</taxon>
        <taxon>Anthozoa</taxon>
        <taxon>Hexacorallia</taxon>
        <taxon>Scleractinia</taxon>
        <taxon>Fungiina</taxon>
        <taxon>Poritidae</taxon>
        <taxon>Porites</taxon>
    </lineage>
</organism>
<keyword evidence="4" id="KW-1185">Reference proteome</keyword>
<dbReference type="Pfam" id="PF12770">
    <property type="entry name" value="CHAT"/>
    <property type="match status" value="1"/>
</dbReference>
<feature type="repeat" description="TPR" evidence="1">
    <location>
        <begin position="418"/>
        <end position="451"/>
    </location>
</feature>
<dbReference type="PROSITE" id="PS50293">
    <property type="entry name" value="TPR_REGION"/>
    <property type="match status" value="2"/>
</dbReference>
<gene>
    <name evidence="3" type="ORF">PEVE_00004746</name>
</gene>